<dbReference type="PANTHER" id="PTHR30204:SF93">
    <property type="entry name" value="HTH MERR-TYPE DOMAIN-CONTAINING PROTEIN"/>
    <property type="match status" value="1"/>
</dbReference>
<dbReference type="CDD" id="cd00592">
    <property type="entry name" value="HTH_MerR-like"/>
    <property type="match status" value="1"/>
</dbReference>
<accession>A0ABN1Y8U8</accession>
<keyword evidence="1" id="KW-0677">Repeat</keyword>
<feature type="region of interest" description="Disordered" evidence="3">
    <location>
        <begin position="273"/>
        <end position="296"/>
    </location>
</feature>
<evidence type="ECO:0000256" key="2">
    <source>
        <dbReference type="ARBA" id="ARBA00023125"/>
    </source>
</evidence>
<evidence type="ECO:0000256" key="1">
    <source>
        <dbReference type="ARBA" id="ARBA00022737"/>
    </source>
</evidence>
<evidence type="ECO:0000259" key="5">
    <source>
        <dbReference type="PROSITE" id="PS51377"/>
    </source>
</evidence>
<evidence type="ECO:0000259" key="4">
    <source>
        <dbReference type="PROSITE" id="PS50937"/>
    </source>
</evidence>
<sequence>MAWSTRELAELAGTTARAVRHYHDVGLLPEPERRGNGYKEYGVTHLVRTLRIKRLADLGFSLTQIAELGDADQHPREALRALDAQLTRTLERVHRARVEVRQILQLCAPTDLPPALAARIADADLSAADRSLVVVMSRVLDPAVVVALVDTLQKLPGSPATSGFDGLPADADEAIRQEIADRLLSRIRRVLAMVPGLWSAVTGPTAAARAVREAVLDLYNPAQLDVLCRIGRRLRAGPEPAGRALGVAALDDGAAAGADRLGEPWARWGRGIAGTGTGRTAQHRRDPVAGVAGGSA</sequence>
<organism evidence="6 7">
    <name type="scientific">Pseudonocardia kongjuensis</name>
    <dbReference type="NCBI Taxonomy" id="102227"/>
    <lineage>
        <taxon>Bacteria</taxon>
        <taxon>Bacillati</taxon>
        <taxon>Actinomycetota</taxon>
        <taxon>Actinomycetes</taxon>
        <taxon>Pseudonocardiales</taxon>
        <taxon>Pseudonocardiaceae</taxon>
        <taxon>Pseudonocardia</taxon>
    </lineage>
</organism>
<dbReference type="SMART" id="SM00422">
    <property type="entry name" value="HTH_MERR"/>
    <property type="match status" value="1"/>
</dbReference>
<proteinExistence type="predicted"/>
<evidence type="ECO:0000256" key="3">
    <source>
        <dbReference type="SAM" id="MobiDB-lite"/>
    </source>
</evidence>
<reference evidence="6 7" key="1">
    <citation type="journal article" date="2019" name="Int. J. Syst. Evol. Microbiol.">
        <title>The Global Catalogue of Microorganisms (GCM) 10K type strain sequencing project: providing services to taxonomists for standard genome sequencing and annotation.</title>
        <authorList>
            <consortium name="The Broad Institute Genomics Platform"/>
            <consortium name="The Broad Institute Genome Sequencing Center for Infectious Disease"/>
            <person name="Wu L."/>
            <person name="Ma J."/>
        </authorList>
    </citation>
    <scope>NUCLEOTIDE SEQUENCE [LARGE SCALE GENOMIC DNA]</scope>
    <source>
        <strain evidence="6 7">JCM 11896</strain>
    </source>
</reference>
<dbReference type="RefSeq" id="WP_344027654.1">
    <property type="nucleotide sequence ID" value="NZ_BAAAJK010000046.1"/>
</dbReference>
<dbReference type="InterPro" id="IPR009061">
    <property type="entry name" value="DNA-bd_dom_put_sf"/>
</dbReference>
<evidence type="ECO:0000313" key="7">
    <source>
        <dbReference type="Proteomes" id="UP001501414"/>
    </source>
</evidence>
<keyword evidence="7" id="KW-1185">Reference proteome</keyword>
<dbReference type="Proteomes" id="UP001501414">
    <property type="component" value="Unassembled WGS sequence"/>
</dbReference>
<dbReference type="PROSITE" id="PS51377">
    <property type="entry name" value="KIND"/>
    <property type="match status" value="1"/>
</dbReference>
<dbReference type="InterPro" id="IPR000551">
    <property type="entry name" value="MerR-type_HTH_dom"/>
</dbReference>
<name>A0ABN1Y8U8_9PSEU</name>
<gene>
    <name evidence="6" type="ORF">GCM10009613_54780</name>
</gene>
<dbReference type="PANTHER" id="PTHR30204">
    <property type="entry name" value="REDOX-CYCLING DRUG-SENSING TRANSCRIPTIONAL ACTIVATOR SOXR"/>
    <property type="match status" value="1"/>
</dbReference>
<feature type="domain" description="HTH merR-type" evidence="4">
    <location>
        <begin position="2"/>
        <end position="71"/>
    </location>
</feature>
<dbReference type="EMBL" id="BAAAJK010000046">
    <property type="protein sequence ID" value="GAA1399323.1"/>
    <property type="molecule type" value="Genomic_DNA"/>
</dbReference>
<dbReference type="PROSITE" id="PS50937">
    <property type="entry name" value="HTH_MERR_2"/>
    <property type="match status" value="1"/>
</dbReference>
<dbReference type="InterPro" id="IPR047057">
    <property type="entry name" value="MerR_fam"/>
</dbReference>
<keyword evidence="2" id="KW-0238">DNA-binding</keyword>
<protein>
    <submittedName>
        <fullName evidence="6">MerR family transcriptional regulator</fullName>
    </submittedName>
</protein>
<dbReference type="Pfam" id="PF13411">
    <property type="entry name" value="MerR_1"/>
    <property type="match status" value="1"/>
</dbReference>
<comment type="caution">
    <text evidence="6">The sequence shown here is derived from an EMBL/GenBank/DDBJ whole genome shotgun (WGS) entry which is preliminary data.</text>
</comment>
<dbReference type="SUPFAM" id="SSF46955">
    <property type="entry name" value="Putative DNA-binding domain"/>
    <property type="match status" value="1"/>
</dbReference>
<dbReference type="InterPro" id="IPR011019">
    <property type="entry name" value="KIND_dom"/>
</dbReference>
<evidence type="ECO:0000313" key="6">
    <source>
        <dbReference type="EMBL" id="GAA1399323.1"/>
    </source>
</evidence>
<dbReference type="Gene3D" id="1.10.1660.10">
    <property type="match status" value="1"/>
</dbReference>
<feature type="domain" description="KIND" evidence="5">
    <location>
        <begin position="1"/>
        <end position="135"/>
    </location>
</feature>